<keyword evidence="1" id="KW-0472">Membrane</keyword>
<accession>A0ABY7F028</accession>
<proteinExistence type="predicted"/>
<feature type="transmembrane region" description="Helical" evidence="1">
    <location>
        <begin position="53"/>
        <end position="73"/>
    </location>
</feature>
<dbReference type="Proteomes" id="UP001164746">
    <property type="component" value="Chromosome 9"/>
</dbReference>
<gene>
    <name evidence="2" type="ORF">MAR_004679</name>
</gene>
<dbReference type="EMBL" id="CP111020">
    <property type="protein sequence ID" value="WAR14574.1"/>
    <property type="molecule type" value="Genomic_DNA"/>
</dbReference>
<dbReference type="InterPro" id="IPR036259">
    <property type="entry name" value="MFS_trans_sf"/>
</dbReference>
<evidence type="ECO:0000313" key="3">
    <source>
        <dbReference type="Proteomes" id="UP001164746"/>
    </source>
</evidence>
<organism evidence="2 3">
    <name type="scientific">Mya arenaria</name>
    <name type="common">Soft-shell clam</name>
    <dbReference type="NCBI Taxonomy" id="6604"/>
    <lineage>
        <taxon>Eukaryota</taxon>
        <taxon>Metazoa</taxon>
        <taxon>Spiralia</taxon>
        <taxon>Lophotrochozoa</taxon>
        <taxon>Mollusca</taxon>
        <taxon>Bivalvia</taxon>
        <taxon>Autobranchia</taxon>
        <taxon>Heteroconchia</taxon>
        <taxon>Euheterodonta</taxon>
        <taxon>Imparidentia</taxon>
        <taxon>Neoheterodontei</taxon>
        <taxon>Myida</taxon>
        <taxon>Myoidea</taxon>
        <taxon>Myidae</taxon>
        <taxon>Mya</taxon>
    </lineage>
</organism>
<reference evidence="2" key="1">
    <citation type="submission" date="2022-11" db="EMBL/GenBank/DDBJ databases">
        <title>Centuries of genome instability and evolution in soft-shell clam transmissible cancer (bioRxiv).</title>
        <authorList>
            <person name="Hart S.F.M."/>
            <person name="Yonemitsu M.A."/>
            <person name="Giersch R.M."/>
            <person name="Beal B.F."/>
            <person name="Arriagada G."/>
            <person name="Davis B.W."/>
            <person name="Ostrander E.A."/>
            <person name="Goff S.P."/>
            <person name="Metzger M.J."/>
        </authorList>
    </citation>
    <scope>NUCLEOTIDE SEQUENCE</scope>
    <source>
        <strain evidence="2">MELC-2E11</strain>
        <tissue evidence="2">Siphon/mantle</tissue>
    </source>
</reference>
<name>A0ABY7F028_MYAAR</name>
<sequence length="113" mass="12485">MISSDLYGDRYINFFLSALIEYPASVFEYFALVKFVRCILFPIHRIGRKWTCVICHSVAAIALIVATAFRYSADGHEGMMVAGTAFTLIGKMGITGAFSSAFVVTPELYPTNL</sequence>
<dbReference type="Gene3D" id="1.20.1250.20">
    <property type="entry name" value="MFS general substrate transporter like domains"/>
    <property type="match status" value="1"/>
</dbReference>
<feature type="transmembrane region" description="Helical" evidence="1">
    <location>
        <begin position="79"/>
        <end position="104"/>
    </location>
</feature>
<feature type="transmembrane region" description="Helical" evidence="1">
    <location>
        <begin position="12"/>
        <end position="32"/>
    </location>
</feature>
<evidence type="ECO:0000313" key="2">
    <source>
        <dbReference type="EMBL" id="WAR14574.1"/>
    </source>
</evidence>
<keyword evidence="1" id="KW-0812">Transmembrane</keyword>
<keyword evidence="1" id="KW-1133">Transmembrane helix</keyword>
<feature type="non-terminal residue" evidence="2">
    <location>
        <position position="1"/>
    </location>
</feature>
<evidence type="ECO:0000256" key="1">
    <source>
        <dbReference type="SAM" id="Phobius"/>
    </source>
</evidence>
<keyword evidence="3" id="KW-1185">Reference proteome</keyword>
<protein>
    <submittedName>
        <fullName evidence="2">S22A3-like protein</fullName>
    </submittedName>
</protein>